<keyword evidence="2" id="KW-1185">Reference proteome</keyword>
<evidence type="ECO:0000313" key="1">
    <source>
        <dbReference type="EMBL" id="KAI3911400.1"/>
    </source>
</evidence>
<dbReference type="AlphaFoldDB" id="A0AAD4XFA5"/>
<evidence type="ECO:0000313" key="2">
    <source>
        <dbReference type="Proteomes" id="UP001202328"/>
    </source>
</evidence>
<dbReference type="Proteomes" id="UP001202328">
    <property type="component" value="Unassembled WGS sequence"/>
</dbReference>
<name>A0AAD4XFA5_9MAGN</name>
<accession>A0AAD4XFA5</accession>
<organism evidence="1 2">
    <name type="scientific">Papaver atlanticum</name>
    <dbReference type="NCBI Taxonomy" id="357466"/>
    <lineage>
        <taxon>Eukaryota</taxon>
        <taxon>Viridiplantae</taxon>
        <taxon>Streptophyta</taxon>
        <taxon>Embryophyta</taxon>
        <taxon>Tracheophyta</taxon>
        <taxon>Spermatophyta</taxon>
        <taxon>Magnoliopsida</taxon>
        <taxon>Ranunculales</taxon>
        <taxon>Papaveraceae</taxon>
        <taxon>Papaveroideae</taxon>
        <taxon>Papaver</taxon>
    </lineage>
</organism>
<protein>
    <submittedName>
        <fullName evidence="1">Uncharacterized protein</fullName>
    </submittedName>
</protein>
<sequence>MAMRAIMNQISLSSKTSSASTLDLIEGTQRIRRYCWDIEVGRICAKLIGTSIQKNKRPFEEIRTEDTKEIERVILKLMRDDVHAKMMRDDMHEEFEDGLSDMDDAWAEAQVGLTWL</sequence>
<dbReference type="EMBL" id="JAJJMB010010045">
    <property type="protein sequence ID" value="KAI3911400.1"/>
    <property type="molecule type" value="Genomic_DNA"/>
</dbReference>
<proteinExistence type="predicted"/>
<comment type="caution">
    <text evidence="1">The sequence shown here is derived from an EMBL/GenBank/DDBJ whole genome shotgun (WGS) entry which is preliminary data.</text>
</comment>
<gene>
    <name evidence="1" type="ORF">MKW98_010287</name>
</gene>
<reference evidence="1" key="1">
    <citation type="submission" date="2022-04" db="EMBL/GenBank/DDBJ databases">
        <title>A functionally conserved STORR gene fusion in Papaver species that diverged 16.8 million years ago.</title>
        <authorList>
            <person name="Catania T."/>
        </authorList>
    </citation>
    <scope>NUCLEOTIDE SEQUENCE</scope>
    <source>
        <strain evidence="1">S-188037</strain>
    </source>
</reference>